<sequence>MAKKKTALVSGGGILLLLVVALVAMRLAQSVDDSPPPMTAQKQAQLAALDELQQAHENYAGEFNPREREPTLRDSGRAAVGLFIHNTYFRIAGDIAFDTEHLSALLVPKESSQPVILDDPGSFVFQPLNGSVTMPPKALAALFNQYLTDYDDTQLRNTTVRTAPGKLIVEGETAKIPGLWLPFHMEGSVRVEQGHLFVYEPSKIEVAKIEAKGLLEGIRLQLSSLLDIETGGAEFSGNNVVLDLNHSLPPPTQDVNVSEMAIDDAGVHLTFSSDFNPEFPPTIVDSDSYVMIQGGDIKTFRAVITDARLQMVAQNGGKLDASLYSYREQILAGLFDATPAGELVAYLGPYQPADYLPPAQPEGDDDAS</sequence>
<protein>
    <recommendedName>
        <fullName evidence="3">DUF945 domain-containing protein</fullName>
    </recommendedName>
</protein>
<name>A0ABV2B2H9_9GAMM</name>
<comment type="caution">
    <text evidence="1">The sequence shown here is derived from an EMBL/GenBank/DDBJ whole genome shotgun (WGS) entry which is preliminary data.</text>
</comment>
<evidence type="ECO:0000313" key="1">
    <source>
        <dbReference type="EMBL" id="MES1929619.1"/>
    </source>
</evidence>
<evidence type="ECO:0008006" key="3">
    <source>
        <dbReference type="Google" id="ProtNLM"/>
    </source>
</evidence>
<proteinExistence type="predicted"/>
<accession>A0ABV2B2H9</accession>
<organism evidence="1 2">
    <name type="scientific">Salinisphaera dokdonensis CL-ES53</name>
    <dbReference type="NCBI Taxonomy" id="1304272"/>
    <lineage>
        <taxon>Bacteria</taxon>
        <taxon>Pseudomonadati</taxon>
        <taxon>Pseudomonadota</taxon>
        <taxon>Gammaproteobacteria</taxon>
        <taxon>Salinisphaerales</taxon>
        <taxon>Salinisphaeraceae</taxon>
        <taxon>Salinisphaera</taxon>
    </lineage>
</organism>
<keyword evidence="2" id="KW-1185">Reference proteome</keyword>
<dbReference type="RefSeq" id="WP_353111127.1">
    <property type="nucleotide sequence ID" value="NZ_APND01000003.1"/>
</dbReference>
<evidence type="ECO:0000313" key="2">
    <source>
        <dbReference type="Proteomes" id="UP001460888"/>
    </source>
</evidence>
<dbReference type="EMBL" id="APND01000003">
    <property type="protein sequence ID" value="MES1929619.1"/>
    <property type="molecule type" value="Genomic_DNA"/>
</dbReference>
<reference evidence="1 2" key="1">
    <citation type="submission" date="2013-03" db="EMBL/GenBank/DDBJ databases">
        <title>Salinisphaera dokdonensis CL-ES53 Genome Sequencing.</title>
        <authorList>
            <person name="Li C."/>
            <person name="Lai Q."/>
            <person name="Shao Z."/>
        </authorList>
    </citation>
    <scope>NUCLEOTIDE SEQUENCE [LARGE SCALE GENOMIC DNA]</scope>
    <source>
        <strain evidence="1 2">CL-ES53</strain>
    </source>
</reference>
<dbReference type="Proteomes" id="UP001460888">
    <property type="component" value="Unassembled WGS sequence"/>
</dbReference>
<gene>
    <name evidence="1" type="ORF">SADO_10194</name>
</gene>